<accession>A0A835DB53</accession>
<dbReference type="FunFam" id="3.80.10.10:FF:000129">
    <property type="entry name" value="Leucine-rich repeat receptor-like kinase"/>
    <property type="match status" value="1"/>
</dbReference>
<dbReference type="OMA" id="PYNWDWI"/>
<keyword evidence="5" id="KW-0677">Repeat</keyword>
<evidence type="ECO:0000256" key="8">
    <source>
        <dbReference type="SAM" id="MobiDB-lite"/>
    </source>
</evidence>
<evidence type="ECO:0000256" key="6">
    <source>
        <dbReference type="ARBA" id="ARBA00022989"/>
    </source>
</evidence>
<evidence type="ECO:0000256" key="1">
    <source>
        <dbReference type="ARBA" id="ARBA00004167"/>
    </source>
</evidence>
<dbReference type="GO" id="GO:0016020">
    <property type="term" value="C:membrane"/>
    <property type="evidence" value="ECO:0007669"/>
    <property type="project" value="UniProtKB-SubCell"/>
</dbReference>
<evidence type="ECO:0000256" key="7">
    <source>
        <dbReference type="ARBA" id="ARBA00023136"/>
    </source>
</evidence>
<dbReference type="Proteomes" id="UP000655225">
    <property type="component" value="Unassembled WGS sequence"/>
</dbReference>
<evidence type="ECO:0000256" key="3">
    <source>
        <dbReference type="ARBA" id="ARBA00022692"/>
    </source>
</evidence>
<comment type="caution">
    <text evidence="11">The sequence shown here is derived from an EMBL/GenBank/DDBJ whole genome shotgun (WGS) entry which is preliminary data.</text>
</comment>
<name>A0A835DB53_TETSI</name>
<evidence type="ECO:0000313" key="12">
    <source>
        <dbReference type="Proteomes" id="UP000655225"/>
    </source>
</evidence>
<keyword evidence="7 9" id="KW-0472">Membrane</keyword>
<evidence type="ECO:0000259" key="10">
    <source>
        <dbReference type="Pfam" id="PF12819"/>
    </source>
</evidence>
<dbReference type="EMBL" id="JABCRI010000012">
    <property type="protein sequence ID" value="KAF8396676.1"/>
    <property type="molecule type" value="Genomic_DNA"/>
</dbReference>
<feature type="region of interest" description="Disordered" evidence="8">
    <location>
        <begin position="621"/>
        <end position="642"/>
    </location>
</feature>
<dbReference type="Gene3D" id="3.80.10.10">
    <property type="entry name" value="Ribonuclease Inhibitor"/>
    <property type="match status" value="1"/>
</dbReference>
<dbReference type="AlphaFoldDB" id="A0A835DB53"/>
<dbReference type="OrthoDB" id="2143199at2759"/>
<evidence type="ECO:0000256" key="2">
    <source>
        <dbReference type="ARBA" id="ARBA00022614"/>
    </source>
</evidence>
<dbReference type="InterPro" id="IPR001611">
    <property type="entry name" value="Leu-rich_rpt"/>
</dbReference>
<dbReference type="Pfam" id="PF12819">
    <property type="entry name" value="Malectin_like"/>
    <property type="match status" value="1"/>
</dbReference>
<evidence type="ECO:0000313" key="11">
    <source>
        <dbReference type="EMBL" id="KAF8396676.1"/>
    </source>
</evidence>
<feature type="compositionally biased region" description="Low complexity" evidence="8">
    <location>
        <begin position="516"/>
        <end position="535"/>
    </location>
</feature>
<evidence type="ECO:0000256" key="4">
    <source>
        <dbReference type="ARBA" id="ARBA00022729"/>
    </source>
</evidence>
<keyword evidence="6 9" id="KW-1133">Transmembrane helix</keyword>
<gene>
    <name evidence="11" type="ORF">HHK36_018301</name>
</gene>
<dbReference type="InterPro" id="IPR024788">
    <property type="entry name" value="Malectin-like_Carb-bd_dom"/>
</dbReference>
<dbReference type="SUPFAM" id="SSF52058">
    <property type="entry name" value="L domain-like"/>
    <property type="match status" value="1"/>
</dbReference>
<proteinExistence type="predicted"/>
<evidence type="ECO:0000256" key="5">
    <source>
        <dbReference type="ARBA" id="ARBA00022737"/>
    </source>
</evidence>
<protein>
    <recommendedName>
        <fullName evidence="10">Malectin-like domain-containing protein</fullName>
    </recommendedName>
</protein>
<keyword evidence="12" id="KW-1185">Reference proteome</keyword>
<dbReference type="InterPro" id="IPR032675">
    <property type="entry name" value="LRR_dom_sf"/>
</dbReference>
<dbReference type="Pfam" id="PF00560">
    <property type="entry name" value="LRR_1"/>
    <property type="match status" value="2"/>
</dbReference>
<evidence type="ECO:0000256" key="9">
    <source>
        <dbReference type="SAM" id="Phobius"/>
    </source>
</evidence>
<feature type="region of interest" description="Disordered" evidence="8">
    <location>
        <begin position="516"/>
        <end position="538"/>
    </location>
</feature>
<comment type="subcellular location">
    <subcellularLocation>
        <location evidence="1">Membrane</location>
        <topology evidence="1">Single-pass membrane protein</topology>
    </subcellularLocation>
</comment>
<feature type="transmembrane region" description="Helical" evidence="9">
    <location>
        <begin position="540"/>
        <end position="564"/>
    </location>
</feature>
<reference evidence="11 12" key="1">
    <citation type="submission" date="2020-04" db="EMBL/GenBank/DDBJ databases">
        <title>Plant Genome Project.</title>
        <authorList>
            <person name="Zhang R.-G."/>
        </authorList>
    </citation>
    <scope>NUCLEOTIDE SEQUENCE [LARGE SCALE GENOMIC DNA]</scope>
    <source>
        <strain evidence="11">YNK0</strain>
        <tissue evidence="11">Leaf</tissue>
    </source>
</reference>
<keyword evidence="4" id="KW-0732">Signal</keyword>
<keyword evidence="3 9" id="KW-0812">Transmembrane</keyword>
<feature type="domain" description="Malectin-like" evidence="10">
    <location>
        <begin position="60"/>
        <end position="376"/>
    </location>
</feature>
<keyword evidence="2" id="KW-0433">Leucine-rich repeat</keyword>
<organism evidence="11 12">
    <name type="scientific">Tetracentron sinense</name>
    <name type="common">Spur-leaf</name>
    <dbReference type="NCBI Taxonomy" id="13715"/>
    <lineage>
        <taxon>Eukaryota</taxon>
        <taxon>Viridiplantae</taxon>
        <taxon>Streptophyta</taxon>
        <taxon>Embryophyta</taxon>
        <taxon>Tracheophyta</taxon>
        <taxon>Spermatophyta</taxon>
        <taxon>Magnoliopsida</taxon>
        <taxon>Trochodendrales</taxon>
        <taxon>Trochodendraceae</taxon>
        <taxon>Tetracentron</taxon>
    </lineage>
</organism>
<dbReference type="PANTHER" id="PTHR45631">
    <property type="entry name" value="OS07G0107800 PROTEIN-RELATED"/>
    <property type="match status" value="1"/>
</dbReference>
<sequence>MQIISFRMPKSNSLLIKEALSLSPLPSYPSGLNLLMANHLMLLFLALFTLSVSAEVFVNLDCGSSDIYTDENSLIWYGDDSYIQNGESKTVQASSSIPHVLSTLRVFSTRKKNCYSFDAGTGGKVLVRASFYYGNYDKKSSPPTFDLQFDGNYWATVVTSSDQVVYYEAIYDIKGQSLSVCLAQTKPNQLPFISTLEVRSLDSGMYGHADPNSALLLTRRVAFGTNDTVRSPDDTYDRIWVPAVVGNGLMKVESDNLIMVVNVADYPPEAVLLSAITSTSSTASVVLGTNLPTQKVPIYMNMYFAEMSQLDSTETRSFEIYIDGKSISDPIIPPYGSVLEMYITNVTASSNTSVSLVATSDSTLPPLINAMEVFSVNDALTDGTNSKDVEALASLQSNFPILQEWSGDPCLPSPFTWDWVACSTDQTPRITALYLGGFGLSGLLPDFSSMDSIQTIDMHNNSLNGEIPDFLGTFSNLKELNLADNDLSGSIPSSLSKNNKLKLVVSGNPSLCVSGKSCKTTTDTGTSTTPSGSSKKSSKLPVILGTIIPSFAIFWVIVGILATLHHKRKTAAIAAMSAGQMGGPGKPSGPPQATPTGFNVQMAGKIGEAIINEFRVDMTQQTGSDIPNSTDQQTYQGDNQIT</sequence>
<dbReference type="PANTHER" id="PTHR45631:SF44">
    <property type="entry name" value="CARBOHYDRATE-BINDING PROTEIN OF THE ER PROTEIN"/>
    <property type="match status" value="1"/>
</dbReference>